<keyword evidence="1" id="KW-0812">Transmembrane</keyword>
<accession>A0AA35PLT1</accession>
<reference evidence="2" key="1">
    <citation type="submission" date="2022-12" db="EMBL/GenBank/DDBJ databases">
        <authorList>
            <person name="Alioto T."/>
            <person name="Alioto T."/>
            <person name="Gomez Garrido J."/>
        </authorList>
    </citation>
    <scope>NUCLEOTIDE SEQUENCE</scope>
</reference>
<name>A0AA35PLT1_9SAUR</name>
<keyword evidence="1" id="KW-0472">Membrane</keyword>
<dbReference type="AlphaFoldDB" id="A0AA35PLT1"/>
<dbReference type="EMBL" id="OX395140">
    <property type="protein sequence ID" value="CAI5793676.1"/>
    <property type="molecule type" value="Genomic_DNA"/>
</dbReference>
<keyword evidence="3" id="KW-1185">Reference proteome</keyword>
<gene>
    <name evidence="2" type="ORF">PODLI_1B034987</name>
</gene>
<keyword evidence="1" id="KW-1133">Transmembrane helix</keyword>
<organism evidence="2 3">
    <name type="scientific">Podarcis lilfordi</name>
    <name type="common">Lilford's wall lizard</name>
    <dbReference type="NCBI Taxonomy" id="74358"/>
    <lineage>
        <taxon>Eukaryota</taxon>
        <taxon>Metazoa</taxon>
        <taxon>Chordata</taxon>
        <taxon>Craniata</taxon>
        <taxon>Vertebrata</taxon>
        <taxon>Euteleostomi</taxon>
        <taxon>Lepidosauria</taxon>
        <taxon>Squamata</taxon>
        <taxon>Bifurcata</taxon>
        <taxon>Unidentata</taxon>
        <taxon>Episquamata</taxon>
        <taxon>Laterata</taxon>
        <taxon>Lacertibaenia</taxon>
        <taxon>Lacertidae</taxon>
        <taxon>Podarcis</taxon>
    </lineage>
</organism>
<sequence length="185" mass="20467">MAHEEEAGLLQGWTLVVGFSTGICITILLASKTGVCSAKTAVCVFMFCVDSPEKSLGLTESLQPAKAMDLTRHKIVHAHMLCLAVCTSCIQGISSPARISRAFVTLNGFRRRTISRQIRRPPLSLQANTKKMGLEIHRVRRSWLSDYLDDVWTHVFHSFPRSALYAFPAALGILFLLCCATVLMD</sequence>
<feature type="transmembrane region" description="Helical" evidence="1">
    <location>
        <begin position="12"/>
        <end position="30"/>
    </location>
</feature>
<proteinExistence type="predicted"/>
<evidence type="ECO:0000313" key="3">
    <source>
        <dbReference type="Proteomes" id="UP001178461"/>
    </source>
</evidence>
<evidence type="ECO:0000256" key="1">
    <source>
        <dbReference type="SAM" id="Phobius"/>
    </source>
</evidence>
<evidence type="ECO:0000313" key="2">
    <source>
        <dbReference type="EMBL" id="CAI5793676.1"/>
    </source>
</evidence>
<dbReference type="Proteomes" id="UP001178461">
    <property type="component" value="Chromosome Z"/>
</dbReference>
<feature type="transmembrane region" description="Helical" evidence="1">
    <location>
        <begin position="163"/>
        <end position="184"/>
    </location>
</feature>
<protein>
    <submittedName>
        <fullName evidence="2">Uncharacterized protein</fullName>
    </submittedName>
</protein>